<dbReference type="EMBL" id="JACNEP010000007">
    <property type="protein sequence ID" value="MBC3766295.1"/>
    <property type="molecule type" value="Genomic_DNA"/>
</dbReference>
<dbReference type="SUPFAM" id="SSF56349">
    <property type="entry name" value="DNA breaking-rejoining enzymes"/>
    <property type="match status" value="1"/>
</dbReference>
<evidence type="ECO:0000313" key="4">
    <source>
        <dbReference type="Proteomes" id="UP000601768"/>
    </source>
</evidence>
<dbReference type="InterPro" id="IPR011010">
    <property type="entry name" value="DNA_brk_join_enz"/>
</dbReference>
<feature type="domain" description="Tyr recombinase" evidence="2">
    <location>
        <begin position="410"/>
        <end position="629"/>
    </location>
</feature>
<dbReference type="Gene3D" id="1.10.443.10">
    <property type="entry name" value="Intergrase catalytic core"/>
    <property type="match status" value="1"/>
</dbReference>
<name>A0A8J6LZP3_9ALTE</name>
<reference evidence="3" key="2">
    <citation type="submission" date="2020-08" db="EMBL/GenBank/DDBJ databases">
        <authorList>
            <person name="Lai Q."/>
        </authorList>
    </citation>
    <scope>NUCLEOTIDE SEQUENCE</scope>
    <source>
        <strain evidence="3">S27-2</strain>
    </source>
</reference>
<evidence type="ECO:0000259" key="2">
    <source>
        <dbReference type="PROSITE" id="PS51898"/>
    </source>
</evidence>
<dbReference type="GO" id="GO:0003677">
    <property type="term" value="F:DNA binding"/>
    <property type="evidence" value="ECO:0007669"/>
    <property type="project" value="InterPro"/>
</dbReference>
<accession>A0A8J6LZP3</accession>
<sequence length="779" mass="88895">MTTKQFKLVEDYVRSIIENPSKAWDVPIGNKVIKDDYYATASYSQLSKQLGVSTQVLQGLTAAADLYNPLMKKLNDLLKKEGVLVKHQIASALEVRRNAINWWKSLTLEDKKNLTTFGNSISFTRYIKNWRGGENYEILNEVKDQLNQEMVELGLLKNDYVKVKDRDALRDKSFLPNQQESKKRWEELGQLPLESVVDLVVPTEDTEPFVQLKQLAAALQQTVSSKSAKDNFRDGFNHFCNFLKKNRINENELLQNILDEFSLKRFKEDYVLPALDSSEMSPSSAPTIISVIRGCLRRAKSIKGLGFHGFYDVEMTTRGRTGNYYKPYSPKEREAISAAIMSDINATKQMLTPYRKTGLGQNPIDNNGYIKLGMSTLDNARYLFENELNCQPVFYHTAKSAPEKAFLSIVHGSDTGLHDLYKTWGILPIVDINVLAPFLLRLAQITGMNADPLCDLTLDDFLLEHPATGKPCLRYWKERSTGEKELHLDLFQAKLQWLTRKQSKEVQDIFETVKLLTASLRDDAPEELKNVLFIYKSSGQNSYGVVKTICSAKLSHVYSNFVSKHQLQDDNGETMSFSISRFRPTFVSELVEAGVSIREIQLLLGHSNIETTMNYLDRLDFNRIARQKLKETLENIHKKVITPTQKGANKHSKERELIIFSTPLGGCSNLFSPPDFIKNSSLYVAGQPCSQYNKCLTCDNVMLIAEHLPMLFAMKRDYMILMQRNRIMETPYGIVIEENLAVLDEILNPKKSDFSEEELDKGERLSQFEQTAYVDWMAA</sequence>
<evidence type="ECO:0000313" key="3">
    <source>
        <dbReference type="EMBL" id="MBC3766295.1"/>
    </source>
</evidence>
<dbReference type="GO" id="GO:0015074">
    <property type="term" value="P:DNA integration"/>
    <property type="evidence" value="ECO:0007669"/>
    <property type="project" value="InterPro"/>
</dbReference>
<organism evidence="3 4">
    <name type="scientific">Neptunicella marina</name>
    <dbReference type="NCBI Taxonomy" id="2125989"/>
    <lineage>
        <taxon>Bacteria</taxon>
        <taxon>Pseudomonadati</taxon>
        <taxon>Pseudomonadota</taxon>
        <taxon>Gammaproteobacteria</taxon>
        <taxon>Alteromonadales</taxon>
        <taxon>Alteromonadaceae</taxon>
        <taxon>Neptunicella</taxon>
    </lineage>
</organism>
<dbReference type="CDD" id="cd00397">
    <property type="entry name" value="DNA_BRE_C"/>
    <property type="match status" value="1"/>
</dbReference>
<keyword evidence="1" id="KW-0233">DNA recombination</keyword>
<dbReference type="AlphaFoldDB" id="A0A8J6LZP3"/>
<dbReference type="InterPro" id="IPR013762">
    <property type="entry name" value="Integrase-like_cat_sf"/>
</dbReference>
<dbReference type="PROSITE" id="PS51898">
    <property type="entry name" value="TYR_RECOMBINASE"/>
    <property type="match status" value="1"/>
</dbReference>
<dbReference type="Proteomes" id="UP000601768">
    <property type="component" value="Unassembled WGS sequence"/>
</dbReference>
<gene>
    <name evidence="3" type="ORF">H8B19_10415</name>
</gene>
<keyword evidence="4" id="KW-1185">Reference proteome</keyword>
<comment type="caution">
    <text evidence="3">The sequence shown here is derived from an EMBL/GenBank/DDBJ whole genome shotgun (WGS) entry which is preliminary data.</text>
</comment>
<dbReference type="InterPro" id="IPR002104">
    <property type="entry name" value="Integrase_catalytic"/>
</dbReference>
<evidence type="ECO:0000256" key="1">
    <source>
        <dbReference type="ARBA" id="ARBA00023172"/>
    </source>
</evidence>
<reference evidence="3" key="1">
    <citation type="journal article" date="2018" name="Int. J. Syst. Evol. Microbiol.">
        <title>Neptunicella marina gen. nov., sp. nov., isolated from surface seawater.</title>
        <authorList>
            <person name="Liu X."/>
            <person name="Lai Q."/>
            <person name="Du Y."/>
            <person name="Zhang X."/>
            <person name="Liu Z."/>
            <person name="Sun F."/>
            <person name="Shao Z."/>
        </authorList>
    </citation>
    <scope>NUCLEOTIDE SEQUENCE</scope>
    <source>
        <strain evidence="3">S27-2</strain>
    </source>
</reference>
<dbReference type="Pfam" id="PF00589">
    <property type="entry name" value="Phage_integrase"/>
    <property type="match status" value="1"/>
</dbReference>
<dbReference type="RefSeq" id="WP_186506823.1">
    <property type="nucleotide sequence ID" value="NZ_JACNEP010000007.1"/>
</dbReference>
<dbReference type="GO" id="GO:0006310">
    <property type="term" value="P:DNA recombination"/>
    <property type="evidence" value="ECO:0007669"/>
    <property type="project" value="UniProtKB-KW"/>
</dbReference>
<protein>
    <submittedName>
        <fullName evidence="3">Site-specific integrase</fullName>
    </submittedName>
</protein>
<proteinExistence type="predicted"/>